<reference evidence="1" key="2">
    <citation type="journal article" date="2015" name="Data Brief">
        <title>Shoot transcriptome of the giant reed, Arundo donax.</title>
        <authorList>
            <person name="Barrero R.A."/>
            <person name="Guerrero F.D."/>
            <person name="Moolhuijzen P."/>
            <person name="Goolsby J.A."/>
            <person name="Tidwell J."/>
            <person name="Bellgard S.E."/>
            <person name="Bellgard M.I."/>
        </authorList>
    </citation>
    <scope>NUCLEOTIDE SEQUENCE</scope>
    <source>
        <tissue evidence="1">Shoot tissue taken approximately 20 cm above the soil surface</tissue>
    </source>
</reference>
<proteinExistence type="predicted"/>
<protein>
    <submittedName>
        <fullName evidence="1">Uncharacterized protein</fullName>
    </submittedName>
</protein>
<evidence type="ECO:0000313" key="1">
    <source>
        <dbReference type="EMBL" id="JAE39120.1"/>
    </source>
</evidence>
<dbReference type="AlphaFoldDB" id="A0A0A9HPV4"/>
<name>A0A0A9HPV4_ARUDO</name>
<reference evidence="1" key="1">
    <citation type="submission" date="2014-09" db="EMBL/GenBank/DDBJ databases">
        <authorList>
            <person name="Magalhaes I.L.F."/>
            <person name="Oliveira U."/>
            <person name="Santos F.R."/>
            <person name="Vidigal T.H.D.A."/>
            <person name="Brescovit A.D."/>
            <person name="Santos A.J."/>
        </authorList>
    </citation>
    <scope>NUCLEOTIDE SEQUENCE</scope>
    <source>
        <tissue evidence="1">Shoot tissue taken approximately 20 cm above the soil surface</tissue>
    </source>
</reference>
<sequence>MVIVFRDFSNNASCLLSIGVPFKHCRVLNNSLGSLFILYRIFRHLDLHLGVIKRNDLTILSGDFRNKTFFWCVLKCELCFCFLISHTCFTDLNPMII</sequence>
<organism evidence="1">
    <name type="scientific">Arundo donax</name>
    <name type="common">Giant reed</name>
    <name type="synonym">Donax arundinaceus</name>
    <dbReference type="NCBI Taxonomy" id="35708"/>
    <lineage>
        <taxon>Eukaryota</taxon>
        <taxon>Viridiplantae</taxon>
        <taxon>Streptophyta</taxon>
        <taxon>Embryophyta</taxon>
        <taxon>Tracheophyta</taxon>
        <taxon>Spermatophyta</taxon>
        <taxon>Magnoliopsida</taxon>
        <taxon>Liliopsida</taxon>
        <taxon>Poales</taxon>
        <taxon>Poaceae</taxon>
        <taxon>PACMAD clade</taxon>
        <taxon>Arundinoideae</taxon>
        <taxon>Arundineae</taxon>
        <taxon>Arundo</taxon>
    </lineage>
</organism>
<accession>A0A0A9HPV4</accession>
<dbReference type="EMBL" id="GBRH01158776">
    <property type="protein sequence ID" value="JAE39120.1"/>
    <property type="molecule type" value="Transcribed_RNA"/>
</dbReference>